<dbReference type="PROSITE" id="PS50111">
    <property type="entry name" value="CHEMOTAXIS_TRANSDUC_2"/>
    <property type="match status" value="1"/>
</dbReference>
<keyword evidence="3" id="KW-0807">Transducer</keyword>
<feature type="transmembrane region" description="Helical" evidence="6">
    <location>
        <begin position="192"/>
        <end position="214"/>
    </location>
</feature>
<dbReference type="AlphaFoldDB" id="A0A2T0X0E6"/>
<gene>
    <name evidence="9" type="ORF">CLV74_102337</name>
</gene>
<name>A0A2T0X0E6_9RHOB</name>
<dbReference type="CDD" id="cd06225">
    <property type="entry name" value="HAMP"/>
    <property type="match status" value="1"/>
</dbReference>
<keyword evidence="6" id="KW-1133">Transmembrane helix</keyword>
<keyword evidence="10" id="KW-1185">Reference proteome</keyword>
<evidence type="ECO:0000259" key="8">
    <source>
        <dbReference type="PROSITE" id="PS50885"/>
    </source>
</evidence>
<sequence>MRFTIKAQLLITFLAIFALASTATLVAINKITLLDDRFALFVEREQKDLQLIDSIGTTELALRTTVAEILISLPYPDPERMQRLQDKIVTLSDVLTAELTEFIGRLKDEDNKAQVEQLLVEHTKLMKINRSLIKLELAGKGDSANSMFHGAAANITDRLLTLADEVHSITNERSQLAISKLHAQTTKIRTQLIMLTAAMLLIGIISATVVILSIGRGMKKAIAQASRVAEGDLRETTQITRNNEFSDLLRAQNSMIERLREVVTSVNEAARYVASGSNQMAKTSESLASGANDQAVSTERVSAAVEQMSANIASTSENASTTEGIAKQSATEASQSGAAVSEALGAMRTIADRIMIVQEIARQTDLLALNAAVEAARAGEHGRGFAVVASEIRKLAENTQKAATEISNLSGNTVASAKAAGERLQSLLPNIEETSSLVTQISSASRELATGSNQINESLQSLDRITQENSSASEEMSSAATELSSQAQALAESMSFFLLNLDTDVVIMAGANDPMEPLQIEADEATLDALTKANTSGDIAPDWDTPAPSGTKDQKKITFNLED</sequence>
<dbReference type="Proteomes" id="UP000238392">
    <property type="component" value="Unassembled WGS sequence"/>
</dbReference>
<evidence type="ECO:0000259" key="7">
    <source>
        <dbReference type="PROSITE" id="PS50111"/>
    </source>
</evidence>
<dbReference type="PROSITE" id="PS50885">
    <property type="entry name" value="HAMP"/>
    <property type="match status" value="1"/>
</dbReference>
<feature type="region of interest" description="Disordered" evidence="5">
    <location>
        <begin position="314"/>
        <end position="333"/>
    </location>
</feature>
<proteinExistence type="inferred from homology"/>
<evidence type="ECO:0000256" key="3">
    <source>
        <dbReference type="PROSITE-ProRule" id="PRU00284"/>
    </source>
</evidence>
<keyword evidence="6" id="KW-0812">Transmembrane</keyword>
<dbReference type="InterPro" id="IPR003660">
    <property type="entry name" value="HAMP_dom"/>
</dbReference>
<feature type="coiled-coil region" evidence="4">
    <location>
        <begin position="455"/>
        <end position="482"/>
    </location>
</feature>
<dbReference type="GO" id="GO:0005886">
    <property type="term" value="C:plasma membrane"/>
    <property type="evidence" value="ECO:0007669"/>
    <property type="project" value="TreeGrafter"/>
</dbReference>
<dbReference type="GO" id="GO:0004888">
    <property type="term" value="F:transmembrane signaling receptor activity"/>
    <property type="evidence" value="ECO:0007669"/>
    <property type="project" value="InterPro"/>
</dbReference>
<dbReference type="RefSeq" id="WP_170107975.1">
    <property type="nucleotide sequence ID" value="NZ_PVTQ01000002.1"/>
</dbReference>
<keyword evidence="6" id="KW-0472">Membrane</keyword>
<dbReference type="Pfam" id="PF00015">
    <property type="entry name" value="MCPsignal"/>
    <property type="match status" value="1"/>
</dbReference>
<evidence type="ECO:0000256" key="5">
    <source>
        <dbReference type="SAM" id="MobiDB-lite"/>
    </source>
</evidence>
<feature type="domain" description="HAMP" evidence="8">
    <location>
        <begin position="212"/>
        <end position="264"/>
    </location>
</feature>
<comment type="caution">
    <text evidence="9">The sequence shown here is derived from an EMBL/GenBank/DDBJ whole genome shotgun (WGS) entry which is preliminary data.</text>
</comment>
<evidence type="ECO:0000256" key="6">
    <source>
        <dbReference type="SAM" id="Phobius"/>
    </source>
</evidence>
<dbReference type="InterPro" id="IPR004089">
    <property type="entry name" value="MCPsignal_dom"/>
</dbReference>
<dbReference type="PANTHER" id="PTHR43531:SF11">
    <property type="entry name" value="METHYL-ACCEPTING CHEMOTAXIS PROTEIN 3"/>
    <property type="match status" value="1"/>
</dbReference>
<dbReference type="EMBL" id="PVTQ01000002">
    <property type="protein sequence ID" value="PRY92422.1"/>
    <property type="molecule type" value="Genomic_DNA"/>
</dbReference>
<feature type="domain" description="Methyl-accepting transducer" evidence="7">
    <location>
        <begin position="269"/>
        <end position="484"/>
    </location>
</feature>
<dbReference type="SMART" id="SM00304">
    <property type="entry name" value="HAMP"/>
    <property type="match status" value="2"/>
</dbReference>
<dbReference type="InterPro" id="IPR004090">
    <property type="entry name" value="Chemotax_Me-accpt_rcpt"/>
</dbReference>
<dbReference type="PANTHER" id="PTHR43531">
    <property type="entry name" value="PROTEIN ICFG"/>
    <property type="match status" value="1"/>
</dbReference>
<dbReference type="Gene3D" id="1.10.287.950">
    <property type="entry name" value="Methyl-accepting chemotaxis protein"/>
    <property type="match status" value="1"/>
</dbReference>
<evidence type="ECO:0000313" key="9">
    <source>
        <dbReference type="EMBL" id="PRY92422.1"/>
    </source>
</evidence>
<dbReference type="InterPro" id="IPR051310">
    <property type="entry name" value="MCP_chemotaxis"/>
</dbReference>
<dbReference type="PRINTS" id="PR00260">
    <property type="entry name" value="CHEMTRNSDUCR"/>
</dbReference>
<dbReference type="GO" id="GO:0006935">
    <property type="term" value="P:chemotaxis"/>
    <property type="evidence" value="ECO:0007669"/>
    <property type="project" value="UniProtKB-KW"/>
</dbReference>
<organism evidence="9 10">
    <name type="scientific">Donghicola tyrosinivorans</name>
    <dbReference type="NCBI Taxonomy" id="1652492"/>
    <lineage>
        <taxon>Bacteria</taxon>
        <taxon>Pseudomonadati</taxon>
        <taxon>Pseudomonadota</taxon>
        <taxon>Alphaproteobacteria</taxon>
        <taxon>Rhodobacterales</taxon>
        <taxon>Roseobacteraceae</taxon>
        <taxon>Donghicola</taxon>
    </lineage>
</organism>
<evidence type="ECO:0000256" key="2">
    <source>
        <dbReference type="ARBA" id="ARBA00029447"/>
    </source>
</evidence>
<keyword evidence="1" id="KW-0145">Chemotaxis</keyword>
<dbReference type="SUPFAM" id="SSF58104">
    <property type="entry name" value="Methyl-accepting chemotaxis protein (MCP) signaling domain"/>
    <property type="match status" value="1"/>
</dbReference>
<evidence type="ECO:0000313" key="10">
    <source>
        <dbReference type="Proteomes" id="UP000238392"/>
    </source>
</evidence>
<evidence type="ECO:0000256" key="4">
    <source>
        <dbReference type="SAM" id="Coils"/>
    </source>
</evidence>
<reference evidence="9 10" key="1">
    <citation type="submission" date="2018-03" db="EMBL/GenBank/DDBJ databases">
        <title>Genomic Encyclopedia of Archaeal and Bacterial Type Strains, Phase II (KMG-II): from individual species to whole genera.</title>
        <authorList>
            <person name="Goeker M."/>
        </authorList>
    </citation>
    <scope>NUCLEOTIDE SEQUENCE [LARGE SCALE GENOMIC DNA]</scope>
    <source>
        <strain evidence="9 10">DSM 100212</strain>
    </source>
</reference>
<evidence type="ECO:0000256" key="1">
    <source>
        <dbReference type="ARBA" id="ARBA00022500"/>
    </source>
</evidence>
<protein>
    <submittedName>
        <fullName evidence="9">Methyl-accepting chemotaxis protein</fullName>
    </submittedName>
</protein>
<dbReference type="SMART" id="SM00283">
    <property type="entry name" value="MA"/>
    <property type="match status" value="1"/>
</dbReference>
<comment type="similarity">
    <text evidence="2">Belongs to the methyl-accepting chemotaxis (MCP) protein family.</text>
</comment>
<dbReference type="GO" id="GO:0007165">
    <property type="term" value="P:signal transduction"/>
    <property type="evidence" value="ECO:0007669"/>
    <property type="project" value="UniProtKB-KW"/>
</dbReference>
<keyword evidence="4" id="KW-0175">Coiled coil</keyword>
<accession>A0A2T0X0E6</accession>
<feature type="region of interest" description="Disordered" evidence="5">
    <location>
        <begin position="532"/>
        <end position="563"/>
    </location>
</feature>